<feature type="transmembrane region" description="Helical" evidence="5">
    <location>
        <begin position="76"/>
        <end position="97"/>
    </location>
</feature>
<dbReference type="PANTHER" id="PTHR37815:SF3">
    <property type="entry name" value="UPF0397 PROTEIN SPR0429"/>
    <property type="match status" value="1"/>
</dbReference>
<feature type="transmembrane region" description="Helical" evidence="5">
    <location>
        <begin position="109"/>
        <end position="131"/>
    </location>
</feature>
<dbReference type="InterPro" id="IPR009825">
    <property type="entry name" value="ECF_substrate-spec-like"/>
</dbReference>
<proteinExistence type="inferred from homology"/>
<evidence type="ECO:0000256" key="4">
    <source>
        <dbReference type="ARBA" id="ARBA00023136"/>
    </source>
</evidence>
<dbReference type="eggNOG" id="COG4720">
    <property type="taxonomic scope" value="Bacteria"/>
</dbReference>
<dbReference type="OrthoDB" id="4550662at2"/>
<keyword evidence="7" id="KW-1185">Reference proteome</keyword>
<dbReference type="InterPro" id="IPR022914">
    <property type="entry name" value="UPF0397"/>
</dbReference>
<dbReference type="EMBL" id="ASWJ01000011">
    <property type="protein sequence ID" value="EOW79939.1"/>
    <property type="molecule type" value="Genomic_DNA"/>
</dbReference>
<gene>
    <name evidence="6" type="ORF">I568_02290</name>
</gene>
<sequence length="184" mass="19514">MKKGNSIQAIVAIGIGAAIYFVLARYVAIPTPVPNTTLQTSYGFLALIASVFGPIVGGLVGFLGHTLTDMTLYGPWWSWIVCSGICGVCYGFIGKFLSVTKGIFGVKDAIIFNIGQIVTNIVAWGVIAPSLDILIYSEPANKVYLQGLTSAALNSISVAIIGTILLYSYAKTRVQKGSLSKEND</sequence>
<reference evidence="6 7" key="1">
    <citation type="submission" date="2013-03" db="EMBL/GenBank/DDBJ databases">
        <title>The Genome Sequence of Enterococcus columbae ATCC_51263 (PacBio/Illumina hybrid assembly).</title>
        <authorList>
            <consortium name="The Broad Institute Genomics Platform"/>
            <consortium name="The Broad Institute Genome Sequencing Center for Infectious Disease"/>
            <person name="Earl A."/>
            <person name="Russ C."/>
            <person name="Gilmore M."/>
            <person name="Surin D."/>
            <person name="Walker B."/>
            <person name="Young S."/>
            <person name="Zeng Q."/>
            <person name="Gargeya S."/>
            <person name="Fitzgerald M."/>
            <person name="Haas B."/>
            <person name="Abouelleil A."/>
            <person name="Allen A.W."/>
            <person name="Alvarado L."/>
            <person name="Arachchi H.M."/>
            <person name="Berlin A.M."/>
            <person name="Chapman S.B."/>
            <person name="Gainer-Dewar J."/>
            <person name="Goldberg J."/>
            <person name="Griggs A."/>
            <person name="Gujja S."/>
            <person name="Hansen M."/>
            <person name="Howarth C."/>
            <person name="Imamovic A."/>
            <person name="Ireland A."/>
            <person name="Larimer J."/>
            <person name="McCowan C."/>
            <person name="Murphy C."/>
            <person name="Pearson M."/>
            <person name="Poon T.W."/>
            <person name="Priest M."/>
            <person name="Roberts A."/>
            <person name="Saif S."/>
            <person name="Shea T."/>
            <person name="Sisk P."/>
            <person name="Sykes S."/>
            <person name="Wortman J."/>
            <person name="Nusbaum C."/>
            <person name="Birren B."/>
        </authorList>
    </citation>
    <scope>NUCLEOTIDE SEQUENCE [LARGE SCALE GENOMIC DNA]</scope>
    <source>
        <strain evidence="6 7">ATCC 51263</strain>
    </source>
</reference>
<dbReference type="Proteomes" id="UP000014113">
    <property type="component" value="Unassembled WGS sequence"/>
</dbReference>
<comment type="subcellular location">
    <subcellularLocation>
        <location evidence="5">Cell membrane</location>
        <topology evidence="5">Multi-pass membrane protein</topology>
    </subcellularLocation>
</comment>
<dbReference type="HAMAP" id="MF_01572">
    <property type="entry name" value="UPF0397"/>
    <property type="match status" value="1"/>
</dbReference>
<name>S0KG47_9ENTE</name>
<comment type="caution">
    <text evidence="6">The sequence shown here is derived from an EMBL/GenBank/DDBJ whole genome shotgun (WGS) entry which is preliminary data.</text>
</comment>
<dbReference type="AlphaFoldDB" id="S0KG47"/>
<dbReference type="PATRIC" id="fig|1121865.3.peg.1953"/>
<accession>S0KG47</accession>
<dbReference type="Gene3D" id="1.10.1760.20">
    <property type="match status" value="1"/>
</dbReference>
<protein>
    <recommendedName>
        <fullName evidence="5">UPF0397 protein I568_02290</fullName>
    </recommendedName>
</protein>
<evidence type="ECO:0000256" key="2">
    <source>
        <dbReference type="ARBA" id="ARBA00022692"/>
    </source>
</evidence>
<dbReference type="NCBIfam" id="NF010182">
    <property type="entry name" value="PRK13661.1"/>
    <property type="match status" value="1"/>
</dbReference>
<dbReference type="STRING" id="1121865.OMW_02005"/>
<dbReference type="RefSeq" id="WP_016184111.1">
    <property type="nucleotide sequence ID" value="NZ_JXKI01000010.1"/>
</dbReference>
<feature type="transmembrane region" description="Helical" evidence="5">
    <location>
        <begin position="40"/>
        <end position="64"/>
    </location>
</feature>
<keyword evidence="3 5" id="KW-1133">Transmembrane helix</keyword>
<keyword evidence="4 5" id="KW-0472">Membrane</keyword>
<dbReference type="PANTHER" id="PTHR37815">
    <property type="entry name" value="UPF0397 PROTEIN BC_2624-RELATED"/>
    <property type="match status" value="1"/>
</dbReference>
<comment type="similarity">
    <text evidence="5">Belongs to the UPF0397 family.</text>
</comment>
<evidence type="ECO:0000256" key="5">
    <source>
        <dbReference type="HAMAP-Rule" id="MF_01572"/>
    </source>
</evidence>
<organism evidence="6 7">
    <name type="scientific">Enterococcus columbae DSM 7374 = ATCC 51263</name>
    <dbReference type="NCBI Taxonomy" id="1121865"/>
    <lineage>
        <taxon>Bacteria</taxon>
        <taxon>Bacillati</taxon>
        <taxon>Bacillota</taxon>
        <taxon>Bacilli</taxon>
        <taxon>Lactobacillales</taxon>
        <taxon>Enterococcaceae</taxon>
        <taxon>Enterococcus</taxon>
    </lineage>
</organism>
<keyword evidence="2 5" id="KW-0812">Transmembrane</keyword>
<feature type="transmembrane region" description="Helical" evidence="5">
    <location>
        <begin position="6"/>
        <end position="28"/>
    </location>
</feature>
<keyword evidence="1 5" id="KW-1003">Cell membrane</keyword>
<feature type="transmembrane region" description="Helical" evidence="5">
    <location>
        <begin position="151"/>
        <end position="170"/>
    </location>
</feature>
<evidence type="ECO:0000256" key="3">
    <source>
        <dbReference type="ARBA" id="ARBA00022989"/>
    </source>
</evidence>
<evidence type="ECO:0000313" key="6">
    <source>
        <dbReference type="EMBL" id="EOW79939.1"/>
    </source>
</evidence>
<evidence type="ECO:0000256" key="1">
    <source>
        <dbReference type="ARBA" id="ARBA00022475"/>
    </source>
</evidence>
<dbReference type="Pfam" id="PF07155">
    <property type="entry name" value="ECF-ribofla_trS"/>
    <property type="match status" value="1"/>
</dbReference>
<dbReference type="GO" id="GO:0005886">
    <property type="term" value="C:plasma membrane"/>
    <property type="evidence" value="ECO:0007669"/>
    <property type="project" value="UniProtKB-SubCell"/>
</dbReference>
<evidence type="ECO:0000313" key="7">
    <source>
        <dbReference type="Proteomes" id="UP000014113"/>
    </source>
</evidence>